<dbReference type="InterPro" id="IPR000073">
    <property type="entry name" value="AB_hydrolase_1"/>
</dbReference>
<dbReference type="PANTHER" id="PTHR43798:SF31">
    <property type="entry name" value="AB HYDROLASE SUPERFAMILY PROTEIN YCLE"/>
    <property type="match status" value="1"/>
</dbReference>
<dbReference type="AlphaFoldDB" id="A0A4Y8LVX9"/>
<dbReference type="OrthoDB" id="252464at2"/>
<feature type="domain" description="AB hydrolase-1" evidence="2">
    <location>
        <begin position="22"/>
        <end position="223"/>
    </location>
</feature>
<dbReference type="InterPro" id="IPR050266">
    <property type="entry name" value="AB_hydrolase_sf"/>
</dbReference>
<dbReference type="SUPFAM" id="SSF53474">
    <property type="entry name" value="alpha/beta-Hydrolases"/>
    <property type="match status" value="1"/>
</dbReference>
<dbReference type="PRINTS" id="PR00111">
    <property type="entry name" value="ABHYDROLASE"/>
</dbReference>
<name>A0A4Y8LVX9_9BACL</name>
<proteinExistence type="predicted"/>
<keyword evidence="1 3" id="KW-0378">Hydrolase</keyword>
<dbReference type="Pfam" id="PF00561">
    <property type="entry name" value="Abhydrolase_1"/>
    <property type="match status" value="1"/>
</dbReference>
<organism evidence="3 4">
    <name type="scientific">Cohnella luojiensis</name>
    <dbReference type="NCBI Taxonomy" id="652876"/>
    <lineage>
        <taxon>Bacteria</taxon>
        <taxon>Bacillati</taxon>
        <taxon>Bacillota</taxon>
        <taxon>Bacilli</taxon>
        <taxon>Bacillales</taxon>
        <taxon>Paenibacillaceae</taxon>
        <taxon>Cohnella</taxon>
    </lineage>
</organism>
<dbReference type="GO" id="GO:0016787">
    <property type="term" value="F:hydrolase activity"/>
    <property type="evidence" value="ECO:0007669"/>
    <property type="project" value="UniProtKB-KW"/>
</dbReference>
<keyword evidence="4" id="KW-1185">Reference proteome</keyword>
<dbReference type="Gene3D" id="3.40.50.1820">
    <property type="entry name" value="alpha/beta hydrolase"/>
    <property type="match status" value="1"/>
</dbReference>
<comment type="caution">
    <text evidence="3">The sequence shown here is derived from an EMBL/GenBank/DDBJ whole genome shotgun (WGS) entry which is preliminary data.</text>
</comment>
<evidence type="ECO:0000259" key="2">
    <source>
        <dbReference type="Pfam" id="PF00561"/>
    </source>
</evidence>
<gene>
    <name evidence="3" type="ORF">E2980_12710</name>
</gene>
<reference evidence="3 4" key="1">
    <citation type="submission" date="2019-03" db="EMBL/GenBank/DDBJ databases">
        <title>Cohnella endophytica sp. nov., a novel endophytic bacterium isolated from bark of Sonneratia apetala.</title>
        <authorList>
            <person name="Tuo L."/>
        </authorList>
    </citation>
    <scope>NUCLEOTIDE SEQUENCE [LARGE SCALE GENOMIC DNA]</scope>
    <source>
        <strain evidence="3 4">CCTCC AB 208254</strain>
    </source>
</reference>
<dbReference type="Proteomes" id="UP000297900">
    <property type="component" value="Unassembled WGS sequence"/>
</dbReference>
<dbReference type="EMBL" id="SOMN01000017">
    <property type="protein sequence ID" value="TFE25844.1"/>
    <property type="molecule type" value="Genomic_DNA"/>
</dbReference>
<evidence type="ECO:0000256" key="1">
    <source>
        <dbReference type="ARBA" id="ARBA00022801"/>
    </source>
</evidence>
<sequence length="268" mass="28651">MIKIKLSSGTTIAYRDEGSGEPIVLLHGYCGSHRYWDEVLPSIESHGRVIAVDLRGHGQSSAGEGVYTMEQLADDLAALLDELKLPQVNLFGHSLGGYIALAFAEKYPDRLLALGLVHSTAFPDSEQAQANRLKAAEAIGTQGVVPFVDGLIPKLFAPEHRESMPEKLSEAKEIGYGTSAEGAIGCALGMKDRPDRVSVLEQLDIPILLLAGELDEVIPPEKRFPVSKSNVAAVTLAGVAHMGMMEDSQAFATGIAEFLERNRGSGSV</sequence>
<evidence type="ECO:0000313" key="3">
    <source>
        <dbReference type="EMBL" id="TFE25844.1"/>
    </source>
</evidence>
<protein>
    <submittedName>
        <fullName evidence="3">Alpha/beta hydrolase</fullName>
    </submittedName>
</protein>
<dbReference type="InterPro" id="IPR029058">
    <property type="entry name" value="AB_hydrolase_fold"/>
</dbReference>
<evidence type="ECO:0000313" key="4">
    <source>
        <dbReference type="Proteomes" id="UP000297900"/>
    </source>
</evidence>
<dbReference type="PANTHER" id="PTHR43798">
    <property type="entry name" value="MONOACYLGLYCEROL LIPASE"/>
    <property type="match status" value="1"/>
</dbReference>
<dbReference type="GO" id="GO:0016020">
    <property type="term" value="C:membrane"/>
    <property type="evidence" value="ECO:0007669"/>
    <property type="project" value="TreeGrafter"/>
</dbReference>
<accession>A0A4Y8LVX9</accession>